<dbReference type="PANTHER" id="PTHR43229:SF2">
    <property type="entry name" value="NODULATION PROTEIN J"/>
    <property type="match status" value="1"/>
</dbReference>
<feature type="domain" description="ABC-2 type transporter transmembrane" evidence="6">
    <location>
        <begin position="3"/>
        <end position="220"/>
    </location>
</feature>
<dbReference type="InterPro" id="IPR013525">
    <property type="entry name" value="ABC2_TM"/>
</dbReference>
<dbReference type="EMBL" id="LS483343">
    <property type="protein sequence ID" value="SQF41105.1"/>
    <property type="molecule type" value="Genomic_DNA"/>
</dbReference>
<dbReference type="Pfam" id="PF01061">
    <property type="entry name" value="ABC2_membrane"/>
    <property type="match status" value="1"/>
</dbReference>
<evidence type="ECO:0000256" key="5">
    <source>
        <dbReference type="SAM" id="Phobius"/>
    </source>
</evidence>
<keyword evidence="2 5" id="KW-0812">Transmembrane</keyword>
<dbReference type="KEGG" id="sfer:NCTC12278_01703"/>
<dbReference type="Proteomes" id="UP000249495">
    <property type="component" value="Chromosome 1"/>
</dbReference>
<feature type="transmembrane region" description="Helical" evidence="5">
    <location>
        <begin position="255"/>
        <end position="275"/>
    </location>
</feature>
<dbReference type="OrthoDB" id="162334at2"/>
<gene>
    <name evidence="7" type="ORF">NCTC12278_01703</name>
</gene>
<evidence type="ECO:0000256" key="3">
    <source>
        <dbReference type="ARBA" id="ARBA00022989"/>
    </source>
</evidence>
<dbReference type="PANTHER" id="PTHR43229">
    <property type="entry name" value="NODULATION PROTEIN J"/>
    <property type="match status" value="1"/>
</dbReference>
<evidence type="ECO:0000256" key="1">
    <source>
        <dbReference type="ARBA" id="ARBA00004141"/>
    </source>
</evidence>
<name>A0A2X3VTP3_9STRE</name>
<protein>
    <submittedName>
        <fullName evidence="7">ABC transporter membrane protein</fullName>
    </submittedName>
</protein>
<evidence type="ECO:0000256" key="4">
    <source>
        <dbReference type="ARBA" id="ARBA00023136"/>
    </source>
</evidence>
<organism evidence="7 8">
    <name type="scientific">Streptococcus ferus</name>
    <dbReference type="NCBI Taxonomy" id="1345"/>
    <lineage>
        <taxon>Bacteria</taxon>
        <taxon>Bacillati</taxon>
        <taxon>Bacillota</taxon>
        <taxon>Bacilli</taxon>
        <taxon>Lactobacillales</taxon>
        <taxon>Streptococcaceae</taxon>
        <taxon>Streptococcus</taxon>
    </lineage>
</organism>
<keyword evidence="3 5" id="KW-1133">Transmembrane helix</keyword>
<evidence type="ECO:0000313" key="7">
    <source>
        <dbReference type="EMBL" id="SQF41105.1"/>
    </source>
</evidence>
<dbReference type="RefSeq" id="WP_018030624.1">
    <property type="nucleotide sequence ID" value="NZ_LS483343.1"/>
</dbReference>
<feature type="transmembrane region" description="Helical" evidence="5">
    <location>
        <begin position="140"/>
        <end position="163"/>
    </location>
</feature>
<proteinExistence type="predicted"/>
<feature type="transmembrane region" description="Helical" evidence="5">
    <location>
        <begin position="20"/>
        <end position="37"/>
    </location>
</feature>
<dbReference type="InterPro" id="IPR051784">
    <property type="entry name" value="Nod_factor_ABC_transporter"/>
</dbReference>
<accession>A0A2X3VTP3</accession>
<evidence type="ECO:0000313" key="8">
    <source>
        <dbReference type="Proteomes" id="UP000249495"/>
    </source>
</evidence>
<sequence>MTALVFRHLKLYFRNKSNVFFSILGALIAFVLYLVFLQKNLETSWKQIPDSQLLLDLWVMGGVLAVTGITTAWTGAAKIVVDKERQVWDDFILTDLSPFKIQLSYLLSASLIALVMQAFLFAVMAAYFSWQDGLTIPLALYPQLLLVAVISAVSAALLSVIIVQFLSSTEAEGRLGTIIGTASGFLVGVYVPIGVLPTMAQNVIKCVPGAYVASLYRQLLMTEKLDGLNIPLAEFKELMGIGLKLEHLTTEADTYKILVLVIGLEALILLAVVLTKTVKKV</sequence>
<feature type="transmembrane region" description="Helical" evidence="5">
    <location>
        <begin position="57"/>
        <end position="81"/>
    </location>
</feature>
<evidence type="ECO:0000259" key="6">
    <source>
        <dbReference type="Pfam" id="PF01061"/>
    </source>
</evidence>
<feature type="transmembrane region" description="Helical" evidence="5">
    <location>
        <begin position="102"/>
        <end position="128"/>
    </location>
</feature>
<evidence type="ECO:0000256" key="2">
    <source>
        <dbReference type="ARBA" id="ARBA00022692"/>
    </source>
</evidence>
<keyword evidence="8" id="KW-1185">Reference proteome</keyword>
<dbReference type="GO" id="GO:0016020">
    <property type="term" value="C:membrane"/>
    <property type="evidence" value="ECO:0007669"/>
    <property type="project" value="UniProtKB-SubCell"/>
</dbReference>
<reference evidence="7 8" key="1">
    <citation type="submission" date="2018-06" db="EMBL/GenBank/DDBJ databases">
        <authorList>
            <consortium name="Pathogen Informatics"/>
            <person name="Doyle S."/>
        </authorList>
    </citation>
    <scope>NUCLEOTIDE SEQUENCE [LARGE SCALE GENOMIC DNA]</scope>
    <source>
        <strain evidence="7 8">NCTC12278</strain>
    </source>
</reference>
<dbReference type="AlphaFoldDB" id="A0A2X3VTP3"/>
<keyword evidence="4 5" id="KW-0472">Membrane</keyword>
<comment type="subcellular location">
    <subcellularLocation>
        <location evidence="1">Membrane</location>
        <topology evidence="1">Multi-pass membrane protein</topology>
    </subcellularLocation>
</comment>
<dbReference type="STRING" id="1123303.GCA_000372425_01301"/>
<feature type="transmembrane region" description="Helical" evidence="5">
    <location>
        <begin position="175"/>
        <end position="193"/>
    </location>
</feature>
<dbReference type="GO" id="GO:0140359">
    <property type="term" value="F:ABC-type transporter activity"/>
    <property type="evidence" value="ECO:0007669"/>
    <property type="project" value="InterPro"/>
</dbReference>